<dbReference type="PROSITE" id="PS00669">
    <property type="entry name" value="GAS_VESICLE_A_2"/>
    <property type="match status" value="1"/>
</dbReference>
<dbReference type="Proteomes" id="UP000011566">
    <property type="component" value="Unassembled WGS sequence"/>
</dbReference>
<dbReference type="InterPro" id="IPR018493">
    <property type="entry name" value="GvpA-like_CS"/>
</dbReference>
<dbReference type="PATRIC" id="fig|1132509.6.peg.3437"/>
<dbReference type="PANTHER" id="PTHR35344">
    <property type="entry name" value="GAS VESICLE STRUCTURAL PROTEIN 2-RELATED"/>
    <property type="match status" value="1"/>
</dbReference>
<reference evidence="5 6" key="1">
    <citation type="journal article" date="2014" name="PLoS Genet.">
        <title>Phylogenetically driven sequencing of extremely halophilic archaea reveals strategies for static and dynamic osmo-response.</title>
        <authorList>
            <person name="Becker E.A."/>
            <person name="Seitzer P.M."/>
            <person name="Tritt A."/>
            <person name="Larsen D."/>
            <person name="Krusor M."/>
            <person name="Yao A.I."/>
            <person name="Wu D."/>
            <person name="Madern D."/>
            <person name="Eisen J.A."/>
            <person name="Darling A.E."/>
            <person name="Facciotti M.T."/>
        </authorList>
    </citation>
    <scope>NUCLEOTIDE SEQUENCE [LARGE SCALE GENOMIC DNA]</scope>
    <source>
        <strain evidence="5 6">100A6</strain>
    </source>
</reference>
<evidence type="ECO:0000256" key="4">
    <source>
        <dbReference type="SAM" id="MobiDB-lite"/>
    </source>
</evidence>
<dbReference type="InterPro" id="IPR000638">
    <property type="entry name" value="Gas-vesicle_GvpA-like"/>
</dbReference>
<dbReference type="eggNOG" id="arCOG03093">
    <property type="taxonomic scope" value="Archaea"/>
</dbReference>
<comment type="caution">
    <text evidence="5">The sequence shown here is derived from an EMBL/GenBank/DDBJ whole genome shotgun (WGS) entry which is preliminary data.</text>
</comment>
<accession>M0LSL4</accession>
<dbReference type="PANTHER" id="PTHR35344:SF4">
    <property type="entry name" value="GAS VESICLE PROTEIN A1"/>
    <property type="match status" value="1"/>
</dbReference>
<dbReference type="OrthoDB" id="170622at2157"/>
<dbReference type="Pfam" id="PF00741">
    <property type="entry name" value="Gas_vesicle"/>
    <property type="match status" value="1"/>
</dbReference>
<evidence type="ECO:0000313" key="6">
    <source>
        <dbReference type="Proteomes" id="UP000011566"/>
    </source>
</evidence>
<protein>
    <submittedName>
        <fullName evidence="5">Gas-vesicle operon protein gvpJ</fullName>
    </submittedName>
</protein>
<dbReference type="AlphaFoldDB" id="M0LSL4"/>
<dbReference type="GO" id="GO:0012506">
    <property type="term" value="C:vesicle membrane"/>
    <property type="evidence" value="ECO:0007669"/>
    <property type="project" value="InterPro"/>
</dbReference>
<evidence type="ECO:0000256" key="2">
    <source>
        <dbReference type="ARBA" id="ARBA00035108"/>
    </source>
</evidence>
<evidence type="ECO:0000256" key="1">
    <source>
        <dbReference type="ARBA" id="ARBA00022987"/>
    </source>
</evidence>
<dbReference type="GO" id="GO:0005198">
    <property type="term" value="F:structural molecule activity"/>
    <property type="evidence" value="ECO:0007669"/>
    <property type="project" value="InterPro"/>
</dbReference>
<dbReference type="NCBIfam" id="NF046090">
    <property type="entry name" value="halo_gas_GvpJ"/>
    <property type="match status" value="1"/>
</dbReference>
<dbReference type="EMBL" id="AOMB01000041">
    <property type="protein sequence ID" value="EMA36527.1"/>
    <property type="molecule type" value="Genomic_DNA"/>
</dbReference>
<name>M0LSL4_9EURY</name>
<keyword evidence="6" id="KW-1185">Reference proteome</keyword>
<organism evidence="5 6">
    <name type="scientific">Halococcus hamelinensis 100A6</name>
    <dbReference type="NCBI Taxonomy" id="1132509"/>
    <lineage>
        <taxon>Archaea</taxon>
        <taxon>Methanobacteriati</taxon>
        <taxon>Methanobacteriota</taxon>
        <taxon>Stenosarchaea group</taxon>
        <taxon>Halobacteria</taxon>
        <taxon>Halobacteriales</taxon>
        <taxon>Halococcaceae</taxon>
        <taxon>Halococcus</taxon>
    </lineage>
</organism>
<comment type="subcellular location">
    <subcellularLocation>
        <location evidence="2">Gas vesicle</location>
    </subcellularLocation>
</comment>
<feature type="compositionally biased region" description="Acidic residues" evidence="4">
    <location>
        <begin position="120"/>
        <end position="151"/>
    </location>
</feature>
<keyword evidence="1" id="KW-0304">Gas vesicle</keyword>
<dbReference type="InterPro" id="IPR050530">
    <property type="entry name" value="GvpA"/>
</dbReference>
<proteinExistence type="inferred from homology"/>
<comment type="similarity">
    <text evidence="3">Belongs to the gas vesicle GvpA family.</text>
</comment>
<feature type="compositionally biased region" description="Acidic residues" evidence="4">
    <location>
        <begin position="94"/>
        <end position="109"/>
    </location>
</feature>
<dbReference type="GO" id="GO:0031411">
    <property type="term" value="C:gas vesicle"/>
    <property type="evidence" value="ECO:0007669"/>
    <property type="project" value="UniProtKB-SubCell"/>
</dbReference>
<dbReference type="PROSITE" id="PS00234">
    <property type="entry name" value="GAS_VESICLE_A_1"/>
    <property type="match status" value="1"/>
</dbReference>
<feature type="region of interest" description="Disordered" evidence="4">
    <location>
        <begin position="62"/>
        <end position="151"/>
    </location>
</feature>
<gene>
    <name evidence="5" type="ORF">C447_14756</name>
</gene>
<sequence>MSSGGPTRESDSLADVVEMLLDKGVVINADIVVSIGDTELLGVQLRAAIASFETAAEYGLEFPDGTDMERVEAASGRSELPDETDSEQTTIDAVGEEVTDATGELEDQGEPGIRSRPESDAEDEEDEADEEGETEEPEEPEEVVEETNDDD</sequence>
<dbReference type="RefSeq" id="WP_007695224.1">
    <property type="nucleotide sequence ID" value="NZ_AJRK01000361.1"/>
</dbReference>
<evidence type="ECO:0000256" key="3">
    <source>
        <dbReference type="ARBA" id="ARBA00035646"/>
    </source>
</evidence>
<evidence type="ECO:0000313" key="5">
    <source>
        <dbReference type="EMBL" id="EMA36527.1"/>
    </source>
</evidence>